<keyword evidence="3" id="KW-1185">Reference proteome</keyword>
<gene>
    <name evidence="2" type="ORF">O3G_MSEX010234</name>
</gene>
<dbReference type="Proteomes" id="UP000791440">
    <property type="component" value="Unassembled WGS sequence"/>
</dbReference>
<reference evidence="2" key="1">
    <citation type="journal article" date="2016" name="Insect Biochem. Mol. Biol.">
        <title>Multifaceted biological insights from a draft genome sequence of the tobacco hornworm moth, Manduca sexta.</title>
        <authorList>
            <person name="Kanost M.R."/>
            <person name="Arrese E.L."/>
            <person name="Cao X."/>
            <person name="Chen Y.R."/>
            <person name="Chellapilla S."/>
            <person name="Goldsmith M.R."/>
            <person name="Grosse-Wilde E."/>
            <person name="Heckel D.G."/>
            <person name="Herndon N."/>
            <person name="Jiang H."/>
            <person name="Papanicolaou A."/>
            <person name="Qu J."/>
            <person name="Soulages J.L."/>
            <person name="Vogel H."/>
            <person name="Walters J."/>
            <person name="Waterhouse R.M."/>
            <person name="Ahn S.J."/>
            <person name="Almeida F.C."/>
            <person name="An C."/>
            <person name="Aqrawi P."/>
            <person name="Bretschneider A."/>
            <person name="Bryant W.B."/>
            <person name="Bucks S."/>
            <person name="Chao H."/>
            <person name="Chevignon G."/>
            <person name="Christen J.M."/>
            <person name="Clarke D.F."/>
            <person name="Dittmer N.T."/>
            <person name="Ferguson L.C.F."/>
            <person name="Garavelou S."/>
            <person name="Gordon K.H.J."/>
            <person name="Gunaratna R.T."/>
            <person name="Han Y."/>
            <person name="Hauser F."/>
            <person name="He Y."/>
            <person name="Heidel-Fischer H."/>
            <person name="Hirsh A."/>
            <person name="Hu Y."/>
            <person name="Jiang H."/>
            <person name="Kalra D."/>
            <person name="Klinner C."/>
            <person name="Konig C."/>
            <person name="Kovar C."/>
            <person name="Kroll A.R."/>
            <person name="Kuwar S.S."/>
            <person name="Lee S.L."/>
            <person name="Lehman R."/>
            <person name="Li K."/>
            <person name="Li Z."/>
            <person name="Liang H."/>
            <person name="Lovelace S."/>
            <person name="Lu Z."/>
            <person name="Mansfield J.H."/>
            <person name="McCulloch K.J."/>
            <person name="Mathew T."/>
            <person name="Morton B."/>
            <person name="Muzny D.M."/>
            <person name="Neunemann D."/>
            <person name="Ongeri F."/>
            <person name="Pauchet Y."/>
            <person name="Pu L.L."/>
            <person name="Pyrousis I."/>
            <person name="Rao X.J."/>
            <person name="Redding A."/>
            <person name="Roesel C."/>
            <person name="Sanchez-Gracia A."/>
            <person name="Schaack S."/>
            <person name="Shukla A."/>
            <person name="Tetreau G."/>
            <person name="Wang Y."/>
            <person name="Xiong G.H."/>
            <person name="Traut W."/>
            <person name="Walsh T.K."/>
            <person name="Worley K.C."/>
            <person name="Wu D."/>
            <person name="Wu W."/>
            <person name="Wu Y.Q."/>
            <person name="Zhang X."/>
            <person name="Zou Z."/>
            <person name="Zucker H."/>
            <person name="Briscoe A.D."/>
            <person name="Burmester T."/>
            <person name="Clem R.J."/>
            <person name="Feyereisen R."/>
            <person name="Grimmelikhuijzen C.J.P."/>
            <person name="Hamodrakas S.J."/>
            <person name="Hansson B.S."/>
            <person name="Huguet E."/>
            <person name="Jermiin L.S."/>
            <person name="Lan Q."/>
            <person name="Lehman H.K."/>
            <person name="Lorenzen M."/>
            <person name="Merzendorfer H."/>
            <person name="Michalopoulos I."/>
            <person name="Morton D.B."/>
            <person name="Muthukrishnan S."/>
            <person name="Oakeshott J.G."/>
            <person name="Palmer W."/>
            <person name="Park Y."/>
            <person name="Passarelli A.L."/>
            <person name="Rozas J."/>
            <person name="Schwartz L.M."/>
            <person name="Smith W."/>
            <person name="Southgate A."/>
            <person name="Vilcinskas A."/>
            <person name="Vogt R."/>
            <person name="Wang P."/>
            <person name="Werren J."/>
            <person name="Yu X.Q."/>
            <person name="Zhou J.J."/>
            <person name="Brown S.J."/>
            <person name="Scherer S.E."/>
            <person name="Richards S."/>
            <person name="Blissard G.W."/>
        </authorList>
    </citation>
    <scope>NUCLEOTIDE SEQUENCE</scope>
</reference>
<dbReference type="PANTHER" id="PTHR10174">
    <property type="entry name" value="ALPHA-TOCOPHEROL TRANSFER PROTEIN-RELATED"/>
    <property type="match status" value="1"/>
</dbReference>
<comment type="caution">
    <text evidence="2">The sequence shown here is derived from an EMBL/GenBank/DDBJ whole genome shotgun (WGS) entry which is preliminary data.</text>
</comment>
<dbReference type="PROSITE" id="PS50191">
    <property type="entry name" value="CRAL_TRIO"/>
    <property type="match status" value="1"/>
</dbReference>
<organism evidence="2 3">
    <name type="scientific">Manduca sexta</name>
    <name type="common">Tobacco hawkmoth</name>
    <name type="synonym">Tobacco hornworm</name>
    <dbReference type="NCBI Taxonomy" id="7130"/>
    <lineage>
        <taxon>Eukaryota</taxon>
        <taxon>Metazoa</taxon>
        <taxon>Ecdysozoa</taxon>
        <taxon>Arthropoda</taxon>
        <taxon>Hexapoda</taxon>
        <taxon>Insecta</taxon>
        <taxon>Pterygota</taxon>
        <taxon>Neoptera</taxon>
        <taxon>Endopterygota</taxon>
        <taxon>Lepidoptera</taxon>
        <taxon>Glossata</taxon>
        <taxon>Ditrysia</taxon>
        <taxon>Bombycoidea</taxon>
        <taxon>Sphingidae</taxon>
        <taxon>Sphinginae</taxon>
        <taxon>Sphingini</taxon>
        <taxon>Manduca</taxon>
    </lineage>
</organism>
<dbReference type="InterPro" id="IPR036865">
    <property type="entry name" value="CRAL-TRIO_dom_sf"/>
</dbReference>
<dbReference type="GO" id="GO:1902936">
    <property type="term" value="F:phosphatidylinositol bisphosphate binding"/>
    <property type="evidence" value="ECO:0007669"/>
    <property type="project" value="TreeGrafter"/>
</dbReference>
<dbReference type="AlphaFoldDB" id="A0A921ZGL3"/>
<evidence type="ECO:0000259" key="1">
    <source>
        <dbReference type="PROSITE" id="PS50191"/>
    </source>
</evidence>
<dbReference type="CDD" id="cd00170">
    <property type="entry name" value="SEC14"/>
    <property type="match status" value="1"/>
</dbReference>
<protein>
    <recommendedName>
        <fullName evidence="1">CRAL-TRIO domain-containing protein</fullName>
    </recommendedName>
</protein>
<dbReference type="SUPFAM" id="SSF52087">
    <property type="entry name" value="CRAL/TRIO domain"/>
    <property type="match status" value="1"/>
</dbReference>
<dbReference type="PRINTS" id="PR00180">
    <property type="entry name" value="CRETINALDHBP"/>
</dbReference>
<dbReference type="OrthoDB" id="7110615at2759"/>
<evidence type="ECO:0000313" key="2">
    <source>
        <dbReference type="EMBL" id="KAG6457320.1"/>
    </source>
</evidence>
<dbReference type="PANTHER" id="PTHR10174:SF222">
    <property type="entry name" value="GH10083P-RELATED"/>
    <property type="match status" value="1"/>
</dbReference>
<dbReference type="Gene3D" id="3.40.525.10">
    <property type="entry name" value="CRAL-TRIO lipid binding domain"/>
    <property type="match status" value="1"/>
</dbReference>
<name>A0A921ZGL3_MANSE</name>
<dbReference type="Pfam" id="PF00650">
    <property type="entry name" value="CRAL_TRIO"/>
    <property type="match status" value="1"/>
</dbReference>
<evidence type="ECO:0000313" key="3">
    <source>
        <dbReference type="Proteomes" id="UP000791440"/>
    </source>
</evidence>
<dbReference type="GO" id="GO:0016020">
    <property type="term" value="C:membrane"/>
    <property type="evidence" value="ECO:0007669"/>
    <property type="project" value="TreeGrafter"/>
</dbReference>
<feature type="domain" description="CRAL-TRIO" evidence="1">
    <location>
        <begin position="179"/>
        <end position="274"/>
    </location>
</feature>
<accession>A0A921ZGL3</accession>
<reference evidence="2" key="2">
    <citation type="submission" date="2020-12" db="EMBL/GenBank/DDBJ databases">
        <authorList>
            <person name="Kanost M."/>
        </authorList>
    </citation>
    <scope>NUCLEOTIDE SEQUENCE</scope>
</reference>
<dbReference type="InterPro" id="IPR036273">
    <property type="entry name" value="CRAL/TRIO_N_dom_sf"/>
</dbReference>
<sequence>MNSDWNFFKNGFKRGKMSLLEGPHPLYPCSEEDMQEIRAELGLKESTLQEDIDAILDWFQKQPHLVEAGIEREMVERMLVISKGSMEKTKRRIDNYYKYRGLTPEVIQNRDKVLSGSNDLWTSYMQMSIPKLYKGKRLTLVKFFDNELNNFSAEVIFRNTFMLADIRLKYDYFLSDIWIVDMKNTGFSHLLRLNPIVMQKTAQMFQEGLGVRVHAIHIINAIPALSHVVSFLKQFFSPKIMDRLIIHDSLEDLYQHIPKKYLPEDYGGLEPSTSVFKDKYEKELRNTKTKQYLIEASKMVSNENLRPGSNINEEYLAGSFRKLDFD</sequence>
<dbReference type="SUPFAM" id="SSF46938">
    <property type="entry name" value="CRAL/TRIO N-terminal domain"/>
    <property type="match status" value="1"/>
</dbReference>
<dbReference type="InterPro" id="IPR001251">
    <property type="entry name" value="CRAL-TRIO_dom"/>
</dbReference>
<dbReference type="EMBL" id="JH668543">
    <property type="protein sequence ID" value="KAG6457320.1"/>
    <property type="molecule type" value="Genomic_DNA"/>
</dbReference>
<proteinExistence type="predicted"/>